<evidence type="ECO:0000313" key="7">
    <source>
        <dbReference type="Proteomes" id="UP000287155"/>
    </source>
</evidence>
<dbReference type="AlphaFoldDB" id="A0A430V5V2"/>
<evidence type="ECO:0000313" key="6">
    <source>
        <dbReference type="Proteomes" id="UP000286712"/>
    </source>
</evidence>
<dbReference type="EMBL" id="PEMJ01000014">
    <property type="protein sequence ID" value="RTI17907.1"/>
    <property type="molecule type" value="Genomic_DNA"/>
</dbReference>
<evidence type="ECO:0000313" key="5">
    <source>
        <dbReference type="EMBL" id="RTI19820.1"/>
    </source>
</evidence>
<dbReference type="Proteomes" id="UP000287155">
    <property type="component" value="Unassembled WGS sequence"/>
</dbReference>
<evidence type="ECO:0000313" key="2">
    <source>
        <dbReference type="EMBL" id="RTH05241.1"/>
    </source>
</evidence>
<evidence type="ECO:0000259" key="1">
    <source>
        <dbReference type="Pfam" id="PF26231"/>
    </source>
</evidence>
<evidence type="ECO:0000313" key="4">
    <source>
        <dbReference type="EMBL" id="RTI17907.1"/>
    </source>
</evidence>
<dbReference type="Proteomes" id="UP000288082">
    <property type="component" value="Unassembled WGS sequence"/>
</dbReference>
<dbReference type="Pfam" id="PF26231">
    <property type="entry name" value="CgnE_B"/>
    <property type="match status" value="1"/>
</dbReference>
<dbReference type="RefSeq" id="WP_126186974.1">
    <property type="nucleotide sequence ID" value="NZ_PELM01000014.1"/>
</dbReference>
<dbReference type="InterPro" id="IPR058799">
    <property type="entry name" value="CgnE_B"/>
</dbReference>
<dbReference type="EMBL" id="PELM01000014">
    <property type="protein sequence ID" value="RTH05241.1"/>
    <property type="molecule type" value="Genomic_DNA"/>
</dbReference>
<organism evidence="5 8">
    <name type="scientific">Thermus scotoductus</name>
    <dbReference type="NCBI Taxonomy" id="37636"/>
    <lineage>
        <taxon>Bacteria</taxon>
        <taxon>Thermotogati</taxon>
        <taxon>Deinococcota</taxon>
        <taxon>Deinococci</taxon>
        <taxon>Thermales</taxon>
        <taxon>Thermaceae</taxon>
        <taxon>Thermus</taxon>
    </lineage>
</organism>
<evidence type="ECO:0000313" key="8">
    <source>
        <dbReference type="Proteomes" id="UP000288073"/>
    </source>
</evidence>
<dbReference type="Proteomes" id="UP000286712">
    <property type="component" value="Unassembled WGS sequence"/>
</dbReference>
<accession>A0A430V5V2</accession>
<protein>
    <recommendedName>
        <fullName evidence="1">Crocagin biosynthetic protein CgnE/B domain-containing protein</fullName>
    </recommendedName>
</protein>
<gene>
    <name evidence="5" type="ORF">CSW23_02625</name>
    <name evidence="4" type="ORF">CSW27_00740</name>
    <name evidence="3" type="ORF">CSW40_04555</name>
    <name evidence="2" type="ORF">CSW50_00715</name>
</gene>
<dbReference type="EMBL" id="PEMN01000056">
    <property type="protein sequence ID" value="RTI19820.1"/>
    <property type="molecule type" value="Genomic_DNA"/>
</dbReference>
<name>A0A430V5V2_THESC</name>
<feature type="domain" description="Crocagin biosynthetic protein CgnE/B" evidence="1">
    <location>
        <begin position="21"/>
        <end position="323"/>
    </location>
</feature>
<sequence>MEVHQLKLNLDRSLMPVFGSSEFIFVTDEPKLLSWLRGHDIETYLLDSVGELPKPKRKNVVLLPTTGEGLSFFKLERFFKSSRLLIVPLVAFDPSFEAAVYTVNLLGVSDFEQATKENAKWVSLLEGGEFERLVFKGACGELEMLLKERVDLMLPRMEPALLPGEWEAVGMFFEVAMIPDNEDFFHPGYIVNGELEVSGVAVAHHRVMPKHLTYLPTMAWELLGSLAREGGFPLRVKIENSQLKEVRSSNGVDLTDKIRDFSNRELELMLVEMAISNNPGLDLPKVDWRVNSVLNEGIRGIHFAVGDGVTGAHIDFICPGMECSPS</sequence>
<reference evidence="6 7" key="1">
    <citation type="journal article" date="2019" name="Extremophiles">
        <title>Biogeography of thermophiles and predominance of Thermus scotoductus in domestic water heaters.</title>
        <authorList>
            <person name="Wilpiszeski R.L."/>
            <person name="Zhang Z."/>
            <person name="House C.H."/>
        </authorList>
    </citation>
    <scope>NUCLEOTIDE SEQUENCE [LARGE SCALE GENOMIC DNA]</scope>
    <source>
        <strain evidence="5 8">10_S10</strain>
        <strain evidence="4 7">14_S14</strain>
        <strain evidence="3 6">27_S27</strain>
        <strain evidence="2 9">38_S38</strain>
    </source>
</reference>
<dbReference type="Proteomes" id="UP000288073">
    <property type="component" value="Unassembled WGS sequence"/>
</dbReference>
<evidence type="ECO:0000313" key="3">
    <source>
        <dbReference type="EMBL" id="RTH26628.1"/>
    </source>
</evidence>
<comment type="caution">
    <text evidence="5">The sequence shown here is derived from an EMBL/GenBank/DDBJ whole genome shotgun (WGS) entry which is preliminary data.</text>
</comment>
<proteinExistence type="predicted"/>
<evidence type="ECO:0000313" key="9">
    <source>
        <dbReference type="Proteomes" id="UP000288082"/>
    </source>
</evidence>
<dbReference type="EMBL" id="PELW01000102">
    <property type="protein sequence ID" value="RTH26628.1"/>
    <property type="molecule type" value="Genomic_DNA"/>
</dbReference>